<accession>A0A0F9UWG6</accession>
<dbReference type="PANTHER" id="PTHR37309">
    <property type="entry name" value="SLR0284 PROTEIN"/>
    <property type="match status" value="1"/>
</dbReference>
<proteinExistence type="predicted"/>
<keyword evidence="1" id="KW-0472">Membrane</keyword>
<evidence type="ECO:0000313" key="2">
    <source>
        <dbReference type="EMBL" id="KKN91802.1"/>
    </source>
</evidence>
<dbReference type="AlphaFoldDB" id="A0A0F9UWG6"/>
<reference evidence="2" key="1">
    <citation type="journal article" date="2015" name="Nature">
        <title>Complex archaea that bridge the gap between prokaryotes and eukaryotes.</title>
        <authorList>
            <person name="Spang A."/>
            <person name="Saw J.H."/>
            <person name="Jorgensen S.L."/>
            <person name="Zaremba-Niedzwiedzka K."/>
            <person name="Martijn J."/>
            <person name="Lind A.E."/>
            <person name="van Eijk R."/>
            <person name="Schleper C."/>
            <person name="Guy L."/>
            <person name="Ettema T.J."/>
        </authorList>
    </citation>
    <scope>NUCLEOTIDE SEQUENCE</scope>
</reference>
<dbReference type="InterPro" id="IPR007165">
    <property type="entry name" value="Phage_holin_4_2"/>
</dbReference>
<name>A0A0F9UWG6_9ZZZZ</name>
<evidence type="ECO:0008006" key="3">
    <source>
        <dbReference type="Google" id="ProtNLM"/>
    </source>
</evidence>
<evidence type="ECO:0000256" key="1">
    <source>
        <dbReference type="SAM" id="Phobius"/>
    </source>
</evidence>
<dbReference type="Pfam" id="PF04020">
    <property type="entry name" value="Phage_holin_4_2"/>
    <property type="match status" value="1"/>
</dbReference>
<gene>
    <name evidence="2" type="ORF">LCGC14_0214760</name>
</gene>
<keyword evidence="1" id="KW-1133">Transmembrane helix</keyword>
<sequence length="121" mass="13923">MRELILQIVSGILGLWLVIQFIPRVEFVGENKYLLLAGLILGLLNFFLKPILNFITLPLRLLTFGLFSLIINMLIIWTVDLIFFELTIPLIIPLLWTTLVIWGLGFVVSILFPKPKKSFLK</sequence>
<feature type="transmembrane region" description="Helical" evidence="1">
    <location>
        <begin position="90"/>
        <end position="112"/>
    </location>
</feature>
<feature type="transmembrane region" description="Helical" evidence="1">
    <location>
        <begin position="5"/>
        <end position="22"/>
    </location>
</feature>
<dbReference type="EMBL" id="LAZR01000100">
    <property type="protein sequence ID" value="KKN91802.1"/>
    <property type="molecule type" value="Genomic_DNA"/>
</dbReference>
<protein>
    <recommendedName>
        <fullName evidence="3">Phage holin family protein</fullName>
    </recommendedName>
</protein>
<comment type="caution">
    <text evidence="2">The sequence shown here is derived from an EMBL/GenBank/DDBJ whole genome shotgun (WGS) entry which is preliminary data.</text>
</comment>
<dbReference type="PANTHER" id="PTHR37309:SF1">
    <property type="entry name" value="SLR0284 PROTEIN"/>
    <property type="match status" value="1"/>
</dbReference>
<feature type="transmembrane region" description="Helical" evidence="1">
    <location>
        <begin position="34"/>
        <end position="52"/>
    </location>
</feature>
<feature type="transmembrane region" description="Helical" evidence="1">
    <location>
        <begin position="64"/>
        <end position="84"/>
    </location>
</feature>
<keyword evidence="1" id="KW-0812">Transmembrane</keyword>
<organism evidence="2">
    <name type="scientific">marine sediment metagenome</name>
    <dbReference type="NCBI Taxonomy" id="412755"/>
    <lineage>
        <taxon>unclassified sequences</taxon>
        <taxon>metagenomes</taxon>
        <taxon>ecological metagenomes</taxon>
    </lineage>
</organism>